<gene>
    <name evidence="3" type="ORF">HAD_16042</name>
</gene>
<evidence type="ECO:0000313" key="4">
    <source>
        <dbReference type="Proteomes" id="UP000027446"/>
    </source>
</evidence>
<feature type="domain" description="Penicillin-binding protein transpeptidase" evidence="2">
    <location>
        <begin position="66"/>
        <end position="236"/>
    </location>
</feature>
<dbReference type="NCBIfam" id="NF040784">
    <property type="entry name" value="blaOXA-VL06"/>
    <property type="match status" value="1"/>
</dbReference>
<name>A0A069E186_9PROT</name>
<dbReference type="GO" id="GO:0008658">
    <property type="term" value="F:penicillin binding"/>
    <property type="evidence" value="ECO:0007669"/>
    <property type="project" value="InterPro"/>
</dbReference>
<evidence type="ECO:0000313" key="3">
    <source>
        <dbReference type="EMBL" id="KCZ83214.1"/>
    </source>
</evidence>
<dbReference type="InterPro" id="IPR012338">
    <property type="entry name" value="Beta-lactam/transpept-like"/>
</dbReference>
<dbReference type="SUPFAM" id="SSF56601">
    <property type="entry name" value="beta-lactamase/transpeptidase-like"/>
    <property type="match status" value="1"/>
</dbReference>
<comment type="caution">
    <text evidence="3">The sequence shown here is derived from an EMBL/GenBank/DDBJ whole genome shotgun (WGS) entry which is preliminary data.</text>
</comment>
<keyword evidence="4" id="KW-1185">Reference proteome</keyword>
<dbReference type="Proteomes" id="UP000027446">
    <property type="component" value="Unassembled WGS sequence"/>
</dbReference>
<sequence length="279" mass="30268">MVGALLRPFLVLGGFLLAACASQVSGNPPQNVESSLEMSGVDPSRSALLIVRLEDGATWSSGGARVDERFVAASTSKIPHTLIAIETGAVSGPDEWFEWDGQARFLPAWNRSQTLADAFRHSTVWIYQAITPRIGSEALHGWLAAFGYGNADTGTPEDVTTYWLKGPLSISVREQVAFLTRLVRHDLPLSAQTYDLAVPVMLAETGQDWRLYAKTGWYSSDEAQDIGWYVGWLEQGGGAAPGTYVFAFDMDIETPETDIPRRPAAVRQALVDIGALPAP</sequence>
<dbReference type="PATRIC" id="fig|1280949.3.peg.3258"/>
<dbReference type="AlphaFoldDB" id="A0A069E186"/>
<dbReference type="PROSITE" id="PS51257">
    <property type="entry name" value="PROKAR_LIPOPROTEIN"/>
    <property type="match status" value="1"/>
</dbReference>
<feature type="signal peptide" evidence="1">
    <location>
        <begin position="1"/>
        <end position="26"/>
    </location>
</feature>
<dbReference type="STRING" id="1280949.HAD_16042"/>
<keyword evidence="1" id="KW-0732">Signal</keyword>
<dbReference type="Pfam" id="PF00905">
    <property type="entry name" value="Transpeptidase"/>
    <property type="match status" value="1"/>
</dbReference>
<dbReference type="InterPro" id="IPR001460">
    <property type="entry name" value="PCN-bd_Tpept"/>
</dbReference>
<dbReference type="Gene3D" id="3.40.710.10">
    <property type="entry name" value="DD-peptidase/beta-lactamase superfamily"/>
    <property type="match status" value="1"/>
</dbReference>
<feature type="chain" id="PRO_5001663699" evidence="1">
    <location>
        <begin position="27"/>
        <end position="279"/>
    </location>
</feature>
<organism evidence="3 4">
    <name type="scientific">Hyphomonas adhaerens MHS-3</name>
    <dbReference type="NCBI Taxonomy" id="1280949"/>
    <lineage>
        <taxon>Bacteria</taxon>
        <taxon>Pseudomonadati</taxon>
        <taxon>Pseudomonadota</taxon>
        <taxon>Alphaproteobacteria</taxon>
        <taxon>Hyphomonadales</taxon>
        <taxon>Hyphomonadaceae</taxon>
        <taxon>Hyphomonas</taxon>
    </lineage>
</organism>
<reference evidence="3 4" key="1">
    <citation type="journal article" date="2014" name="Antonie Van Leeuwenhoek">
        <title>Hyphomonas beringensis sp. nov. and Hyphomonas chukchiensis sp. nov., isolated from surface seawater of the Bering Sea and Chukchi Sea.</title>
        <authorList>
            <person name="Li C."/>
            <person name="Lai Q."/>
            <person name="Li G."/>
            <person name="Dong C."/>
            <person name="Wang J."/>
            <person name="Liao Y."/>
            <person name="Shao Z."/>
        </authorList>
    </citation>
    <scope>NUCLEOTIDE SEQUENCE [LARGE SCALE GENOMIC DNA]</scope>
    <source>
        <strain evidence="3 4">MHS-3</strain>
    </source>
</reference>
<proteinExistence type="predicted"/>
<protein>
    <submittedName>
        <fullName evidence="3">Putative beta-lactamase</fullName>
    </submittedName>
</protein>
<evidence type="ECO:0000256" key="1">
    <source>
        <dbReference type="SAM" id="SignalP"/>
    </source>
</evidence>
<dbReference type="eggNOG" id="COG2602">
    <property type="taxonomic scope" value="Bacteria"/>
</dbReference>
<dbReference type="RefSeq" id="WP_084332020.1">
    <property type="nucleotide sequence ID" value="NZ_ARYH01000003.1"/>
</dbReference>
<dbReference type="OrthoDB" id="9762883at2"/>
<dbReference type="EMBL" id="ARYH01000003">
    <property type="protein sequence ID" value="KCZ83214.1"/>
    <property type="molecule type" value="Genomic_DNA"/>
</dbReference>
<evidence type="ECO:0000259" key="2">
    <source>
        <dbReference type="Pfam" id="PF00905"/>
    </source>
</evidence>
<accession>A0A069E186</accession>